<evidence type="ECO:0000256" key="2">
    <source>
        <dbReference type="SAM" id="Phobius"/>
    </source>
</evidence>
<gene>
    <name evidence="3" type="ORF">F2P81_023670</name>
</gene>
<dbReference type="Proteomes" id="UP000438429">
    <property type="component" value="Unassembled WGS sequence"/>
</dbReference>
<accession>A0A6A4RY58</accession>
<dbReference type="AlphaFoldDB" id="A0A6A4RY58"/>
<organism evidence="3 4">
    <name type="scientific">Scophthalmus maximus</name>
    <name type="common">Turbot</name>
    <name type="synonym">Psetta maxima</name>
    <dbReference type="NCBI Taxonomy" id="52904"/>
    <lineage>
        <taxon>Eukaryota</taxon>
        <taxon>Metazoa</taxon>
        <taxon>Chordata</taxon>
        <taxon>Craniata</taxon>
        <taxon>Vertebrata</taxon>
        <taxon>Euteleostomi</taxon>
        <taxon>Actinopterygii</taxon>
        <taxon>Neopterygii</taxon>
        <taxon>Teleostei</taxon>
        <taxon>Neoteleostei</taxon>
        <taxon>Acanthomorphata</taxon>
        <taxon>Carangaria</taxon>
        <taxon>Pleuronectiformes</taxon>
        <taxon>Pleuronectoidei</taxon>
        <taxon>Scophthalmidae</taxon>
        <taxon>Scophthalmus</taxon>
    </lineage>
</organism>
<keyword evidence="2" id="KW-0472">Membrane</keyword>
<keyword evidence="2" id="KW-1133">Transmembrane helix</keyword>
<comment type="caution">
    <text evidence="3">The sequence shown here is derived from an EMBL/GenBank/DDBJ whole genome shotgun (WGS) entry which is preliminary data.</text>
</comment>
<proteinExistence type="predicted"/>
<feature type="transmembrane region" description="Helical" evidence="2">
    <location>
        <begin position="90"/>
        <end position="109"/>
    </location>
</feature>
<evidence type="ECO:0000313" key="3">
    <source>
        <dbReference type="EMBL" id="KAF0024868.1"/>
    </source>
</evidence>
<sequence>MSSFTTDCQLQIADRFVGPPERFRLFSSVNCVSYAVALLLYDCNSNARYHQSSYFIICYDVFWSKRRNRLVIKQRTAAEWDSSRKLGEEIAAYGFVCEFSLFVFILLFVSNDSIDPLGRNSPLTFSLSTTKNDQRASTCDDLSQSKKVSDGETDRLNRD</sequence>
<keyword evidence="2" id="KW-0812">Transmembrane</keyword>
<evidence type="ECO:0000256" key="1">
    <source>
        <dbReference type="SAM" id="MobiDB-lite"/>
    </source>
</evidence>
<dbReference type="EMBL" id="VEVO01000021">
    <property type="protein sequence ID" value="KAF0024868.1"/>
    <property type="molecule type" value="Genomic_DNA"/>
</dbReference>
<protein>
    <submittedName>
        <fullName evidence="3">Uncharacterized protein</fullName>
    </submittedName>
</protein>
<evidence type="ECO:0000313" key="4">
    <source>
        <dbReference type="Proteomes" id="UP000438429"/>
    </source>
</evidence>
<reference evidence="3 4" key="1">
    <citation type="submission" date="2019-06" db="EMBL/GenBank/DDBJ databases">
        <title>Draft genomes of female and male turbot (Scophthalmus maximus).</title>
        <authorList>
            <person name="Xu H."/>
            <person name="Xu X.-W."/>
            <person name="Shao C."/>
            <person name="Chen S."/>
        </authorList>
    </citation>
    <scope>NUCLEOTIDE SEQUENCE [LARGE SCALE GENOMIC DNA]</scope>
    <source>
        <strain evidence="3">Ysfricsl-2016a</strain>
        <tissue evidence="3">Blood</tissue>
    </source>
</reference>
<feature type="region of interest" description="Disordered" evidence="1">
    <location>
        <begin position="135"/>
        <end position="159"/>
    </location>
</feature>
<name>A0A6A4RY58_SCOMX</name>
<feature type="compositionally biased region" description="Basic and acidic residues" evidence="1">
    <location>
        <begin position="143"/>
        <end position="159"/>
    </location>
</feature>